<accession>A0AAD9ZIN9</accession>
<dbReference type="InterPro" id="IPR050300">
    <property type="entry name" value="GDXG_lipolytic_enzyme"/>
</dbReference>
<reference evidence="4" key="1">
    <citation type="submission" date="2022-11" db="EMBL/GenBank/DDBJ databases">
        <title>Chromosomal genome sequence assembly and mating type (MAT) locus characterization of the leprose asexual lichenized fungus Lepraria neglecta (Nyl.) Erichsen.</title>
        <authorList>
            <person name="Allen J.L."/>
            <person name="Pfeffer B."/>
        </authorList>
    </citation>
    <scope>NUCLEOTIDE SEQUENCE</scope>
    <source>
        <strain evidence="4">Allen 5258</strain>
    </source>
</reference>
<dbReference type="AlphaFoldDB" id="A0AAD9ZIN9"/>
<feature type="region of interest" description="Disordered" evidence="2">
    <location>
        <begin position="14"/>
        <end position="45"/>
    </location>
</feature>
<evidence type="ECO:0000256" key="1">
    <source>
        <dbReference type="ARBA" id="ARBA00022801"/>
    </source>
</evidence>
<comment type="caution">
    <text evidence="4">The sequence shown here is derived from an EMBL/GenBank/DDBJ whole genome shotgun (WGS) entry which is preliminary data.</text>
</comment>
<evidence type="ECO:0000256" key="2">
    <source>
        <dbReference type="SAM" id="MobiDB-lite"/>
    </source>
</evidence>
<dbReference type="Gene3D" id="3.40.50.1820">
    <property type="entry name" value="alpha/beta hydrolase"/>
    <property type="match status" value="1"/>
</dbReference>
<dbReference type="Pfam" id="PF07859">
    <property type="entry name" value="Abhydrolase_3"/>
    <property type="match status" value="1"/>
</dbReference>
<dbReference type="EMBL" id="JASNWA010000003">
    <property type="protein sequence ID" value="KAK3178072.1"/>
    <property type="molecule type" value="Genomic_DNA"/>
</dbReference>
<feature type="compositionally biased region" description="Polar residues" evidence="2">
    <location>
        <begin position="19"/>
        <end position="31"/>
    </location>
</feature>
<protein>
    <recommendedName>
        <fullName evidence="3">Alpha/beta hydrolase fold-3 domain-containing protein</fullName>
    </recommendedName>
</protein>
<dbReference type="Proteomes" id="UP001276659">
    <property type="component" value="Unassembled WGS sequence"/>
</dbReference>
<proteinExistence type="predicted"/>
<dbReference type="SUPFAM" id="SSF53474">
    <property type="entry name" value="alpha/beta-Hydrolases"/>
    <property type="match status" value="1"/>
</dbReference>
<keyword evidence="1" id="KW-0378">Hydrolase</keyword>
<organism evidence="4 5">
    <name type="scientific">Lepraria neglecta</name>
    <dbReference type="NCBI Taxonomy" id="209136"/>
    <lineage>
        <taxon>Eukaryota</taxon>
        <taxon>Fungi</taxon>
        <taxon>Dikarya</taxon>
        <taxon>Ascomycota</taxon>
        <taxon>Pezizomycotina</taxon>
        <taxon>Lecanoromycetes</taxon>
        <taxon>OSLEUM clade</taxon>
        <taxon>Lecanoromycetidae</taxon>
        <taxon>Lecanorales</taxon>
        <taxon>Lecanorineae</taxon>
        <taxon>Stereocaulaceae</taxon>
        <taxon>Lepraria</taxon>
    </lineage>
</organism>
<dbReference type="PANTHER" id="PTHR48081:SF25">
    <property type="entry name" value="PUTATIVE (AFU_ORTHOLOGUE AFUA_3G11560)-RELATED"/>
    <property type="match status" value="1"/>
</dbReference>
<dbReference type="InterPro" id="IPR029058">
    <property type="entry name" value="AB_hydrolase_fold"/>
</dbReference>
<dbReference type="GO" id="GO:0016787">
    <property type="term" value="F:hydrolase activity"/>
    <property type="evidence" value="ECO:0007669"/>
    <property type="project" value="UniProtKB-KW"/>
</dbReference>
<name>A0AAD9ZIN9_9LECA</name>
<keyword evidence="5" id="KW-1185">Reference proteome</keyword>
<dbReference type="PANTHER" id="PTHR48081">
    <property type="entry name" value="AB HYDROLASE SUPERFAMILY PROTEIN C4A8.06C"/>
    <property type="match status" value="1"/>
</dbReference>
<evidence type="ECO:0000259" key="3">
    <source>
        <dbReference type="Pfam" id="PF07859"/>
    </source>
</evidence>
<evidence type="ECO:0000313" key="4">
    <source>
        <dbReference type="EMBL" id="KAK3178072.1"/>
    </source>
</evidence>
<sequence length="436" mass="47876">MSSTPKIQAAIRQIRDLVNTDSQPTLSSRQAKSVKRRPPRDSEWTSRFHIPAPVEDDVKSIVLQATQALGDGGEDFPELSIAPVDVEWVGHRKDSHGDRPEQQYACLLQDSSSQVTLIYVHGGGYFTAATLARLTGGQCLSVGYRLAPQHPFPAAILDTLIAYLSLLYPPSGTPHKPTSASCIVLCGDSAGAAVCFAVIQTIIQAQRRSRNLAPEIMFHGNQVPLHLPAGLAALSAYGDLTHSMPSWLANAEKDYMPPTNPTLLPSFPKCKIWPTEPPRVNVLCNDTVLHHPLVSPVAVADWTGFPPLWLCYGAEEMMVDEGKFIAQRAAQCGVSVVWEQYGAMPHCFALLPPFNRLPQAQKVFGNWASFCRTCVEQPEAISTKGTFTGPDDLREREVDVGGLANLSFEEVKQRMEKARLEAAELLSRREWLSTKL</sequence>
<gene>
    <name evidence="4" type="ORF">OEA41_000204</name>
</gene>
<dbReference type="InterPro" id="IPR013094">
    <property type="entry name" value="AB_hydrolase_3"/>
</dbReference>
<feature type="domain" description="Alpha/beta hydrolase fold-3" evidence="3">
    <location>
        <begin position="117"/>
        <end position="349"/>
    </location>
</feature>
<evidence type="ECO:0000313" key="5">
    <source>
        <dbReference type="Proteomes" id="UP001276659"/>
    </source>
</evidence>